<feature type="domain" description="Peptidase S59" evidence="9">
    <location>
        <begin position="1"/>
        <end position="138"/>
    </location>
</feature>
<dbReference type="GO" id="GO:0017056">
    <property type="term" value="F:structural constituent of nuclear pore"/>
    <property type="evidence" value="ECO:0007669"/>
    <property type="project" value="InterPro"/>
</dbReference>
<dbReference type="OMA" id="KMEMHIA"/>
<dbReference type="KEGG" id="smo:SELMODRAFT_28116"/>
<accession>D8QTN4</accession>
<reference evidence="10 11" key="1">
    <citation type="journal article" date="2011" name="Science">
        <title>The Selaginella genome identifies genetic changes associated with the evolution of vascular plants.</title>
        <authorList>
            <person name="Banks J.A."/>
            <person name="Nishiyama T."/>
            <person name="Hasebe M."/>
            <person name="Bowman J.L."/>
            <person name="Gribskov M."/>
            <person name="dePamphilis C."/>
            <person name="Albert V.A."/>
            <person name="Aono N."/>
            <person name="Aoyama T."/>
            <person name="Ambrose B.A."/>
            <person name="Ashton N.W."/>
            <person name="Axtell M.J."/>
            <person name="Barker E."/>
            <person name="Barker M.S."/>
            <person name="Bennetzen J.L."/>
            <person name="Bonawitz N.D."/>
            <person name="Chapple C."/>
            <person name="Cheng C."/>
            <person name="Correa L.G."/>
            <person name="Dacre M."/>
            <person name="DeBarry J."/>
            <person name="Dreyer I."/>
            <person name="Elias M."/>
            <person name="Engstrom E.M."/>
            <person name="Estelle M."/>
            <person name="Feng L."/>
            <person name="Finet C."/>
            <person name="Floyd S.K."/>
            <person name="Frommer W.B."/>
            <person name="Fujita T."/>
            <person name="Gramzow L."/>
            <person name="Gutensohn M."/>
            <person name="Harholt J."/>
            <person name="Hattori M."/>
            <person name="Heyl A."/>
            <person name="Hirai T."/>
            <person name="Hiwatashi Y."/>
            <person name="Ishikawa M."/>
            <person name="Iwata M."/>
            <person name="Karol K.G."/>
            <person name="Koehler B."/>
            <person name="Kolukisaoglu U."/>
            <person name="Kubo M."/>
            <person name="Kurata T."/>
            <person name="Lalonde S."/>
            <person name="Li K."/>
            <person name="Li Y."/>
            <person name="Litt A."/>
            <person name="Lyons E."/>
            <person name="Manning G."/>
            <person name="Maruyama T."/>
            <person name="Michael T.P."/>
            <person name="Mikami K."/>
            <person name="Miyazaki S."/>
            <person name="Morinaga S."/>
            <person name="Murata T."/>
            <person name="Mueller-Roeber B."/>
            <person name="Nelson D.R."/>
            <person name="Obara M."/>
            <person name="Oguri Y."/>
            <person name="Olmstead R.G."/>
            <person name="Onodera N."/>
            <person name="Petersen B.L."/>
            <person name="Pils B."/>
            <person name="Prigge M."/>
            <person name="Rensing S.A."/>
            <person name="Riano-Pachon D.M."/>
            <person name="Roberts A.W."/>
            <person name="Sato Y."/>
            <person name="Scheller H.V."/>
            <person name="Schulz B."/>
            <person name="Schulz C."/>
            <person name="Shakirov E.V."/>
            <person name="Shibagaki N."/>
            <person name="Shinohara N."/>
            <person name="Shippen D.E."/>
            <person name="Soerensen I."/>
            <person name="Sotooka R."/>
            <person name="Sugimoto N."/>
            <person name="Sugita M."/>
            <person name="Sumikawa N."/>
            <person name="Tanurdzic M."/>
            <person name="Theissen G."/>
            <person name="Ulvskov P."/>
            <person name="Wakazuki S."/>
            <person name="Weng J.K."/>
            <person name="Willats W.W."/>
            <person name="Wipf D."/>
            <person name="Wolf P.G."/>
            <person name="Yang L."/>
            <person name="Zimmer A.D."/>
            <person name="Zhu Q."/>
            <person name="Mitros T."/>
            <person name="Hellsten U."/>
            <person name="Loque D."/>
            <person name="Otillar R."/>
            <person name="Salamov A."/>
            <person name="Schmutz J."/>
            <person name="Shapiro H."/>
            <person name="Lindquist E."/>
            <person name="Lucas S."/>
            <person name="Rokhsar D."/>
            <person name="Grigoriev I.V."/>
        </authorList>
    </citation>
    <scope>NUCLEOTIDE SEQUENCE [LARGE SCALE GENOMIC DNA]</scope>
</reference>
<evidence type="ECO:0000256" key="4">
    <source>
        <dbReference type="ARBA" id="ARBA00022816"/>
    </source>
</evidence>
<dbReference type="SUPFAM" id="SSF82215">
    <property type="entry name" value="C-terminal autoproteolytic domain of nucleoporin nup98"/>
    <property type="match status" value="1"/>
</dbReference>
<keyword evidence="7" id="KW-0906">Nuclear pore complex</keyword>
<dbReference type="GO" id="GO:0005643">
    <property type="term" value="C:nuclear pore"/>
    <property type="evidence" value="ECO:0007669"/>
    <property type="project" value="UniProtKB-SubCell"/>
</dbReference>
<dbReference type="InterPro" id="IPR007230">
    <property type="entry name" value="Nup98_auto-Pept-S59_dom"/>
</dbReference>
<dbReference type="InterPro" id="IPR037665">
    <property type="entry name" value="Nucleoporin_S59-like"/>
</dbReference>
<dbReference type="GO" id="GO:0051028">
    <property type="term" value="P:mRNA transport"/>
    <property type="evidence" value="ECO:0007669"/>
    <property type="project" value="UniProtKB-KW"/>
</dbReference>
<protein>
    <recommendedName>
        <fullName evidence="9">Peptidase S59 domain-containing protein</fullName>
    </recommendedName>
</protein>
<dbReference type="PROSITE" id="PS51434">
    <property type="entry name" value="NUP_C"/>
    <property type="match status" value="1"/>
</dbReference>
<dbReference type="InterPro" id="IPR036903">
    <property type="entry name" value="Nup98_auto-Pept-S59_dom_sf"/>
</dbReference>
<dbReference type="PANTHER" id="PTHR23198:SF6">
    <property type="entry name" value="NUCLEAR PORE COMPLEX PROTEIN NUP98-NUP96"/>
    <property type="match status" value="1"/>
</dbReference>
<comment type="subcellular location">
    <subcellularLocation>
        <location evidence="1">Nucleus</location>
        <location evidence="1">Nuclear pore complex</location>
    </subcellularLocation>
</comment>
<name>D8QTN4_SELML</name>
<dbReference type="OrthoDB" id="31011at2759"/>
<dbReference type="HOGENOM" id="CLU_128473_0_0_1"/>
<keyword evidence="8" id="KW-0539">Nucleus</keyword>
<sequence length="141" mass="16419">QPSPEEIRERHLSTPGGYCHRVDNFVVGRKQHGEIRFIGRTDVRELDVCDAVQFDKNQVIVYMDESKKPGVGDGLNKPAEVTLFNIRWNDNLDGQEQQEQQQQQQFEMMLRDESERQGSHFISYDAASGEWKFLVDHFSTF</sequence>
<proteinExistence type="inferred from homology"/>
<dbReference type="Gramene" id="EFJ37142">
    <property type="protein sequence ID" value="EFJ37142"/>
    <property type="gene ID" value="SELMODRAFT_28116"/>
</dbReference>
<dbReference type="STRING" id="88036.D8QTN4"/>
<evidence type="ECO:0000313" key="11">
    <source>
        <dbReference type="Proteomes" id="UP000001514"/>
    </source>
</evidence>
<dbReference type="Gene3D" id="3.30.1610.10">
    <property type="entry name" value="Peptidase S59, nucleoporin"/>
    <property type="match status" value="1"/>
</dbReference>
<keyword evidence="3" id="KW-0813">Transport</keyword>
<evidence type="ECO:0000256" key="2">
    <source>
        <dbReference type="ARBA" id="ARBA00008926"/>
    </source>
</evidence>
<comment type="similarity">
    <text evidence="2">Belongs to the nucleoporin GLFG family.</text>
</comment>
<dbReference type="Proteomes" id="UP000001514">
    <property type="component" value="Unassembled WGS sequence"/>
</dbReference>
<dbReference type="Pfam" id="PF04096">
    <property type="entry name" value="Nucleoporin2"/>
    <property type="match status" value="1"/>
</dbReference>
<evidence type="ECO:0000256" key="7">
    <source>
        <dbReference type="ARBA" id="ARBA00023132"/>
    </source>
</evidence>
<dbReference type="PANTHER" id="PTHR23198">
    <property type="entry name" value="NUCLEOPORIN"/>
    <property type="match status" value="1"/>
</dbReference>
<dbReference type="GO" id="GO:0015031">
    <property type="term" value="P:protein transport"/>
    <property type="evidence" value="ECO:0007669"/>
    <property type="project" value="UniProtKB-KW"/>
</dbReference>
<feature type="non-terminal residue" evidence="10">
    <location>
        <position position="141"/>
    </location>
</feature>
<evidence type="ECO:0000256" key="6">
    <source>
        <dbReference type="ARBA" id="ARBA00023010"/>
    </source>
</evidence>
<feature type="non-terminal residue" evidence="10">
    <location>
        <position position="1"/>
    </location>
</feature>
<evidence type="ECO:0000256" key="8">
    <source>
        <dbReference type="ARBA" id="ARBA00023242"/>
    </source>
</evidence>
<evidence type="ECO:0000313" key="10">
    <source>
        <dbReference type="EMBL" id="EFJ37142.1"/>
    </source>
</evidence>
<evidence type="ECO:0000259" key="9">
    <source>
        <dbReference type="PROSITE" id="PS51434"/>
    </source>
</evidence>
<keyword evidence="5" id="KW-0653">Protein transport</keyword>
<dbReference type="EMBL" id="GL377566">
    <property type="protein sequence ID" value="EFJ37142.1"/>
    <property type="molecule type" value="Genomic_DNA"/>
</dbReference>
<evidence type="ECO:0000256" key="1">
    <source>
        <dbReference type="ARBA" id="ARBA00004567"/>
    </source>
</evidence>
<dbReference type="AlphaFoldDB" id="D8QTN4"/>
<keyword evidence="4" id="KW-0509">mRNA transport</keyword>
<dbReference type="eggNOG" id="KOG0845">
    <property type="taxonomic scope" value="Eukaryota"/>
</dbReference>
<organism evidence="11">
    <name type="scientific">Selaginella moellendorffii</name>
    <name type="common">Spikemoss</name>
    <dbReference type="NCBI Taxonomy" id="88036"/>
    <lineage>
        <taxon>Eukaryota</taxon>
        <taxon>Viridiplantae</taxon>
        <taxon>Streptophyta</taxon>
        <taxon>Embryophyta</taxon>
        <taxon>Tracheophyta</taxon>
        <taxon>Lycopodiopsida</taxon>
        <taxon>Selaginellales</taxon>
        <taxon>Selaginellaceae</taxon>
        <taxon>Selaginella</taxon>
    </lineage>
</organism>
<gene>
    <name evidence="10" type="ORF">SELMODRAFT_28116</name>
</gene>
<evidence type="ECO:0000256" key="5">
    <source>
        <dbReference type="ARBA" id="ARBA00022927"/>
    </source>
</evidence>
<evidence type="ECO:0000256" key="3">
    <source>
        <dbReference type="ARBA" id="ARBA00022448"/>
    </source>
</evidence>
<dbReference type="InParanoid" id="D8QTN4"/>
<keyword evidence="11" id="KW-1185">Reference proteome</keyword>
<keyword evidence="6" id="KW-0811">Translocation</keyword>